<dbReference type="RefSeq" id="WP_190327115.1">
    <property type="nucleotide sequence ID" value="NZ_CP061171.1"/>
</dbReference>
<evidence type="ECO:0000313" key="2">
    <source>
        <dbReference type="Proteomes" id="UP000516439"/>
    </source>
</evidence>
<dbReference type="EMBL" id="CP061171">
    <property type="protein sequence ID" value="QNR84344.1"/>
    <property type="molecule type" value="Genomic_DNA"/>
</dbReference>
<keyword evidence="2" id="KW-1185">Reference proteome</keyword>
<sequence>MKYTKILFIITLLFIISGCKKWLDVNSDPATPQSSKPEFFLAPIIAKMAYNSALDYRDVESKLTQAWANQTNLDIWERHSSVSSDAGGAMWRHVYINAGLNLEDMINKAQAVEANNLAGIGLAIKAWGFQILTDVHGPIILDEVFKDQLTFKYQDQPDVYAKVREWCQQALNHLNKPDAGDYTITLKNNDFMFGGDRNKWKKFVYAILAVQYSHLINKPDFQSKYADSVIKYVDLSFGGSSALPSASEDATIGFVGNTAYVNDNAPGDSNPLSAAANLIGGATYGRIGQPIVNYLTGGVRGTPVINPTASSTGIVDPRLTRMINPMATGVYRGIVATKGDVPTTKTLPHVLGSVTPTTAAPFPGKYIFGQGSAAVDKPRYPIFTYAQLQFAKAEALFIKGNKGDAYTAYINGIRGHMDFVNLYGRNGAIVAPVITAAEITAYLASSEVAQNPAVLTIADIMGQKYIAQWGWAGFEQFSDMRKYHWDSNVFKQFKQLESSEFSNPGKYVYRLRPRLNSEYVWNKEALNEWGGLDAGYPYKETWSNLPN</sequence>
<dbReference type="Gene3D" id="1.25.40.390">
    <property type="match status" value="1"/>
</dbReference>
<dbReference type="Proteomes" id="UP000516439">
    <property type="component" value="Chromosome"/>
</dbReference>
<accession>A0ABX6TFR1</accession>
<organism evidence="1 2">
    <name type="scientific">Pedobacter riviphilus</name>
    <dbReference type="NCBI Taxonomy" id="2766984"/>
    <lineage>
        <taxon>Bacteria</taxon>
        <taxon>Pseudomonadati</taxon>
        <taxon>Bacteroidota</taxon>
        <taxon>Sphingobacteriia</taxon>
        <taxon>Sphingobacteriales</taxon>
        <taxon>Sphingobacteriaceae</taxon>
        <taxon>Pedobacter</taxon>
    </lineage>
</organism>
<proteinExistence type="predicted"/>
<protein>
    <submittedName>
        <fullName evidence="1">SusD/RagB family nutrient-binding outer membrane lipoprotein</fullName>
    </submittedName>
</protein>
<dbReference type="PROSITE" id="PS51257">
    <property type="entry name" value="PROKAR_LIPOPROTEIN"/>
    <property type="match status" value="1"/>
</dbReference>
<gene>
    <name evidence="1" type="ORF">H9N25_20940</name>
</gene>
<reference evidence="1 2" key="1">
    <citation type="submission" date="2020-09" db="EMBL/GenBank/DDBJ databases">
        <title>Pedobacter sp. SW-16 isolated from soil near Yeocheon.</title>
        <authorList>
            <person name="Im H.S."/>
            <person name="Joung Y."/>
            <person name="Lee S.-S."/>
        </authorList>
    </citation>
    <scope>NUCLEOTIDE SEQUENCE [LARGE SCALE GENOMIC DNA]</scope>
    <source>
        <strain evidence="1 2">SW-16</strain>
    </source>
</reference>
<evidence type="ECO:0000313" key="1">
    <source>
        <dbReference type="EMBL" id="QNR84344.1"/>
    </source>
</evidence>
<dbReference type="InterPro" id="IPR041662">
    <property type="entry name" value="SusD-like_2"/>
</dbReference>
<dbReference type="InterPro" id="IPR011990">
    <property type="entry name" value="TPR-like_helical_dom_sf"/>
</dbReference>
<dbReference type="Pfam" id="PF12771">
    <property type="entry name" value="SusD-like_2"/>
    <property type="match status" value="2"/>
</dbReference>
<name>A0ABX6TFR1_9SPHI</name>
<keyword evidence="1" id="KW-0449">Lipoprotein</keyword>
<dbReference type="SUPFAM" id="SSF48452">
    <property type="entry name" value="TPR-like"/>
    <property type="match status" value="1"/>
</dbReference>